<organism evidence="2 3">
    <name type="scientific">Fusarium solani</name>
    <name type="common">Filamentous fungus</name>
    <dbReference type="NCBI Taxonomy" id="169388"/>
    <lineage>
        <taxon>Eukaryota</taxon>
        <taxon>Fungi</taxon>
        <taxon>Dikarya</taxon>
        <taxon>Ascomycota</taxon>
        <taxon>Pezizomycotina</taxon>
        <taxon>Sordariomycetes</taxon>
        <taxon>Hypocreomycetidae</taxon>
        <taxon>Hypocreales</taxon>
        <taxon>Nectriaceae</taxon>
        <taxon>Fusarium</taxon>
        <taxon>Fusarium solani species complex</taxon>
    </lineage>
</organism>
<dbReference type="Proteomes" id="UP000736672">
    <property type="component" value="Unassembled WGS sequence"/>
</dbReference>
<dbReference type="PANTHER" id="PTHR37543">
    <property type="entry name" value="CCCH ZINC FINGER DNA BINDING PROTEIN (AFU_ORTHOLOGUE AFUA_5G12760)"/>
    <property type="match status" value="1"/>
</dbReference>
<feature type="domain" description="DUF7923" evidence="1">
    <location>
        <begin position="2"/>
        <end position="106"/>
    </location>
</feature>
<proteinExistence type="predicted"/>
<evidence type="ECO:0000313" key="2">
    <source>
        <dbReference type="EMBL" id="KAH7247841.1"/>
    </source>
</evidence>
<dbReference type="EMBL" id="JAGTJS010000015">
    <property type="protein sequence ID" value="KAH7247841.1"/>
    <property type="molecule type" value="Genomic_DNA"/>
</dbReference>
<evidence type="ECO:0000259" key="1">
    <source>
        <dbReference type="Pfam" id="PF25540"/>
    </source>
</evidence>
<reference evidence="2" key="1">
    <citation type="journal article" date="2021" name="Nat. Commun.">
        <title>Genetic determinants of endophytism in the Arabidopsis root mycobiome.</title>
        <authorList>
            <person name="Mesny F."/>
            <person name="Miyauchi S."/>
            <person name="Thiergart T."/>
            <person name="Pickel B."/>
            <person name="Atanasova L."/>
            <person name="Karlsson M."/>
            <person name="Huettel B."/>
            <person name="Barry K.W."/>
            <person name="Haridas S."/>
            <person name="Chen C."/>
            <person name="Bauer D."/>
            <person name="Andreopoulos W."/>
            <person name="Pangilinan J."/>
            <person name="LaButti K."/>
            <person name="Riley R."/>
            <person name="Lipzen A."/>
            <person name="Clum A."/>
            <person name="Drula E."/>
            <person name="Henrissat B."/>
            <person name="Kohler A."/>
            <person name="Grigoriev I.V."/>
            <person name="Martin F.M."/>
            <person name="Hacquard S."/>
        </authorList>
    </citation>
    <scope>NUCLEOTIDE SEQUENCE</scope>
    <source>
        <strain evidence="2">FSSC 5 MPI-SDFR-AT-0091</strain>
    </source>
</reference>
<protein>
    <recommendedName>
        <fullName evidence="1">DUF7923 domain-containing protein</fullName>
    </recommendedName>
</protein>
<gene>
    <name evidence="2" type="ORF">B0J15DRAFT_551512</name>
</gene>
<sequence>MRGLGTTYGGISVVSNLSDWYAFVSGFNMVDPMFDYLDAGSGKECADDKIKTVFQHHFDNVHCRRIVLGASADNGYAHLLGKYAGDKASQERIAPVEGPSFARELK</sequence>
<keyword evidence="3" id="KW-1185">Reference proteome</keyword>
<dbReference type="PANTHER" id="PTHR37543:SF1">
    <property type="entry name" value="CCCH ZINC FINGER DNA BINDING PROTEIN (AFU_ORTHOLOGUE AFUA_5G12760)"/>
    <property type="match status" value="1"/>
</dbReference>
<dbReference type="InterPro" id="IPR057683">
    <property type="entry name" value="DUF7923"/>
</dbReference>
<evidence type="ECO:0000313" key="3">
    <source>
        <dbReference type="Proteomes" id="UP000736672"/>
    </source>
</evidence>
<dbReference type="AlphaFoldDB" id="A0A9P9K890"/>
<accession>A0A9P9K890</accession>
<name>A0A9P9K890_FUSSL</name>
<dbReference type="OrthoDB" id="2270193at2759"/>
<dbReference type="Pfam" id="PF25540">
    <property type="entry name" value="DUF7923"/>
    <property type="match status" value="1"/>
</dbReference>
<comment type="caution">
    <text evidence="2">The sequence shown here is derived from an EMBL/GenBank/DDBJ whole genome shotgun (WGS) entry which is preliminary data.</text>
</comment>